<dbReference type="VEuPathDB" id="FungiDB:YALI1_D34149g"/>
<evidence type="ECO:0000259" key="10">
    <source>
        <dbReference type="PROSITE" id="PS50893"/>
    </source>
</evidence>
<protein>
    <recommendedName>
        <fullName evidence="10">ABC transporter domain-containing protein</fullName>
    </recommendedName>
</protein>
<dbReference type="InterPro" id="IPR003439">
    <property type="entry name" value="ABC_transporter-like_ATP-bd"/>
</dbReference>
<evidence type="ECO:0000256" key="7">
    <source>
        <dbReference type="ARBA" id="ARBA00023136"/>
    </source>
</evidence>
<dbReference type="FunFam" id="3.40.50.300:FF:001882">
    <property type="entry name" value="ABC efflux transporter, putative"/>
    <property type="match status" value="1"/>
</dbReference>
<sequence>MEKTVTAQVSRTSHNELSFQSVNPVSISVRGLSVTVKAEEQKGGFFSRRKKKTSATETQTTAESISIDDKSAKKEKNKKSQKKKEKESDDVEPQARDILSNISLDIPAGSIMAILGGSGSGKTSLLNMMASRMSGGNLTVEGETLFDGKSIERVTHAYVIQQDILSPHLTCRETLNFAAGLRLDKSINKVQRSELVEEVIKELNLKECADTMVGNSIHRGLSGGEKRRLSIGIQMLSNPSVLFLDEPTTGLDANSAFDLVKTMKNLSLSGRTLIMSIHQPRSDIFFLFDHVTILSRGLQVYSGSTKESINWFASLGYDCPRDVNPADYLIDIAAVDTRSEEDEEQSFKRINAFVDKYNELKIETGISDVSGTASKSSSTANLQTRLFRNSFKTALFSSAPLGREIDVQVRRTWLIMYRDKLGIVGLTVEAILMGLICGLVFLRMKPDLAGIRSMEGAAYIAISLQGYLMLLYETYRLCATDLAVFDREHNEGCASVFGFLIARRMAKLFTEDLIVPIIFSVLTYFLFGFRTDGAKYFFIYFAQILLTHHISMNFSMVCAALSRDYTIASLVANLMFTLQSMASGFFANSEHMKVYIRWTKWITYVFYGLSALLNNQFMNFFGDCPYGNKTADDPLCKDFIGENFLESVGFPRNFLVIPTIALLCWLIVFFLLSWLLLTIIRVDVGVGKNLKGDSNKAEKPEAAEKVTTIASVNRNPPLTVAVSDLKLSVTKLRAKEKPILDGINAIFRPGSISAILGPSGSGKSSLLNLMANRLNSTLTQKYTASGDIFLNSTSIGIGNLGALCSFVTQEDDGLLSTLTVRETLYFSAYLRLPDNLTREMKRRRADELILKMGLKDCQDTLIGDDNVKGISGGEKRRVSICVQLLSNPDILLLDEPTSGLDSFTAGSILQVLQTLAQGGKTVICTIHQPRSDLFGQFGSVLLLSKGGHVAYDGQAKNMVQYFSDLGYPCPDLTNPADHVLDLVSVNLQMQWREDEDRERVDKLLSEWHKVEKQLFNAGLLRENSASFDPKTLMPRKPAPFQIAYFILLQRGIIALSRSPQVYIARLTQPVGIGVVLVLFFTPLRSSYIGIFNRFGLVQQLLSLYFVGVLNNMASYPFERDVFYREQDDGLYGVLPFFAVYTTLEIPFEVVSAMVFCIIVVLPPGFPRTADFFFAAFYLSFVVINTGESIGIVFNTLFRHTGFALNVVSVILSVGVFMAGLLSLQMPDFFKGLNYISPLKYACQSLLVMAFKDVPFHCTPDTGGYDAMGNCIFTNGTQVLEAYGFKNHVRVYLGVAAVCLVLYRLVSLVILKLVRLRVGLRSLKSRDNV</sequence>
<proteinExistence type="predicted"/>
<feature type="compositionally biased region" description="Low complexity" evidence="8">
    <location>
        <begin position="55"/>
        <end position="65"/>
    </location>
</feature>
<keyword evidence="6 9" id="KW-1133">Transmembrane helix</keyword>
<feature type="transmembrane region" description="Helical" evidence="9">
    <location>
        <begin position="1173"/>
        <end position="1196"/>
    </location>
</feature>
<feature type="transmembrane region" description="Helical" evidence="9">
    <location>
        <begin position="654"/>
        <end position="680"/>
    </location>
</feature>
<evidence type="ECO:0000256" key="8">
    <source>
        <dbReference type="SAM" id="MobiDB-lite"/>
    </source>
</evidence>
<dbReference type="InterPro" id="IPR043926">
    <property type="entry name" value="ABCG_dom"/>
</dbReference>
<keyword evidence="3 9" id="KW-0812">Transmembrane</keyword>
<evidence type="ECO:0000256" key="1">
    <source>
        <dbReference type="ARBA" id="ARBA00004141"/>
    </source>
</evidence>
<dbReference type="PANTHER" id="PTHR48041:SF119">
    <property type="entry name" value="ROA1P"/>
    <property type="match status" value="1"/>
</dbReference>
<dbReference type="InterPro" id="IPR017871">
    <property type="entry name" value="ABC_transporter-like_CS"/>
</dbReference>
<evidence type="ECO:0000256" key="2">
    <source>
        <dbReference type="ARBA" id="ARBA00022448"/>
    </source>
</evidence>
<dbReference type="InterPro" id="IPR050352">
    <property type="entry name" value="ABCG_transporters"/>
</dbReference>
<dbReference type="OrthoDB" id="66620at2759"/>
<feature type="transmembrane region" description="Helical" evidence="9">
    <location>
        <begin position="1202"/>
        <end position="1223"/>
    </location>
</feature>
<dbReference type="InterPro" id="IPR027417">
    <property type="entry name" value="P-loop_NTPase"/>
</dbReference>
<feature type="region of interest" description="Disordered" evidence="8">
    <location>
        <begin position="1"/>
        <end position="20"/>
    </location>
</feature>
<dbReference type="GO" id="GO:0140359">
    <property type="term" value="F:ABC-type transporter activity"/>
    <property type="evidence" value="ECO:0007669"/>
    <property type="project" value="InterPro"/>
</dbReference>
<dbReference type="Pfam" id="PF01061">
    <property type="entry name" value="ABC2_membrane"/>
    <property type="match status" value="2"/>
</dbReference>
<dbReference type="eggNOG" id="KOG0065">
    <property type="taxonomic scope" value="Eukaryota"/>
</dbReference>
<dbReference type="PROSITE" id="PS50893">
    <property type="entry name" value="ABC_TRANSPORTER_2"/>
    <property type="match status" value="2"/>
</dbReference>
<dbReference type="GO" id="GO:0005524">
    <property type="term" value="F:ATP binding"/>
    <property type="evidence" value="ECO:0007669"/>
    <property type="project" value="UniProtKB-KW"/>
</dbReference>
<evidence type="ECO:0000313" key="12">
    <source>
        <dbReference type="Proteomes" id="UP000182444"/>
    </source>
</evidence>
<evidence type="ECO:0000256" key="3">
    <source>
        <dbReference type="ARBA" id="ARBA00022692"/>
    </source>
</evidence>
<dbReference type="Pfam" id="PF00005">
    <property type="entry name" value="ABC_tran"/>
    <property type="match status" value="2"/>
</dbReference>
<dbReference type="InterPro" id="IPR003593">
    <property type="entry name" value="AAA+_ATPase"/>
</dbReference>
<dbReference type="GeneID" id="2910127"/>
<keyword evidence="4" id="KW-0547">Nucleotide-binding</keyword>
<dbReference type="Proteomes" id="UP000182444">
    <property type="component" value="Chromosome 1D"/>
</dbReference>
<evidence type="ECO:0000313" key="11">
    <source>
        <dbReference type="EMBL" id="AOW04656.1"/>
    </source>
</evidence>
<dbReference type="PROSITE" id="PS00211">
    <property type="entry name" value="ABC_TRANSPORTER_1"/>
    <property type="match status" value="2"/>
</dbReference>
<feature type="transmembrane region" description="Helical" evidence="9">
    <location>
        <begin position="1062"/>
        <end position="1083"/>
    </location>
</feature>
<dbReference type="FunFam" id="3.40.50.300:FF:001433">
    <property type="entry name" value="ABC transporter, putative"/>
    <property type="match status" value="1"/>
</dbReference>
<dbReference type="PANTHER" id="PTHR48041">
    <property type="entry name" value="ABC TRANSPORTER G FAMILY MEMBER 28"/>
    <property type="match status" value="1"/>
</dbReference>
<feature type="region of interest" description="Disordered" evidence="8">
    <location>
        <begin position="43"/>
        <end position="94"/>
    </location>
</feature>
<feature type="transmembrane region" description="Helical" evidence="9">
    <location>
        <begin position="536"/>
        <end position="562"/>
    </location>
</feature>
<dbReference type="KEGG" id="yli:2910127"/>
<dbReference type="SUPFAM" id="SSF52540">
    <property type="entry name" value="P-loop containing nucleoside triphosphate hydrolases"/>
    <property type="match status" value="2"/>
</dbReference>
<organism evidence="11 12">
    <name type="scientific">Yarrowia lipolytica</name>
    <name type="common">Candida lipolytica</name>
    <dbReference type="NCBI Taxonomy" id="4952"/>
    <lineage>
        <taxon>Eukaryota</taxon>
        <taxon>Fungi</taxon>
        <taxon>Dikarya</taxon>
        <taxon>Ascomycota</taxon>
        <taxon>Saccharomycotina</taxon>
        <taxon>Dipodascomycetes</taxon>
        <taxon>Dipodascales</taxon>
        <taxon>Dipodascales incertae sedis</taxon>
        <taxon>Yarrowia</taxon>
    </lineage>
</organism>
<feature type="transmembrane region" description="Helical" evidence="9">
    <location>
        <begin position="568"/>
        <end position="587"/>
    </location>
</feature>
<evidence type="ECO:0000256" key="5">
    <source>
        <dbReference type="ARBA" id="ARBA00022840"/>
    </source>
</evidence>
<feature type="transmembrane region" description="Helical" evidence="9">
    <location>
        <begin position="1290"/>
        <end position="1313"/>
    </location>
</feature>
<evidence type="ECO:0000256" key="6">
    <source>
        <dbReference type="ARBA" id="ARBA00022989"/>
    </source>
</evidence>
<dbReference type="GO" id="GO:0016020">
    <property type="term" value="C:membrane"/>
    <property type="evidence" value="ECO:0007669"/>
    <property type="project" value="UniProtKB-SubCell"/>
</dbReference>
<keyword evidence="5" id="KW-0067">ATP-binding</keyword>
<comment type="subcellular location">
    <subcellularLocation>
        <location evidence="1">Membrane</location>
        <topology evidence="1">Multi-pass membrane protein</topology>
    </subcellularLocation>
</comment>
<evidence type="ECO:0000256" key="9">
    <source>
        <dbReference type="SAM" id="Phobius"/>
    </source>
</evidence>
<dbReference type="GO" id="GO:0016887">
    <property type="term" value="F:ATP hydrolysis activity"/>
    <property type="evidence" value="ECO:0007669"/>
    <property type="project" value="InterPro"/>
</dbReference>
<feature type="transmembrane region" description="Helical" evidence="9">
    <location>
        <begin position="454"/>
        <end position="472"/>
    </location>
</feature>
<accession>A0A1D8NG93</accession>
<feature type="transmembrane region" description="Helical" evidence="9">
    <location>
        <begin position="594"/>
        <end position="613"/>
    </location>
</feature>
<dbReference type="VEuPathDB" id="FungiDB:YALI0_D25828g"/>
<dbReference type="Gene3D" id="3.40.50.300">
    <property type="entry name" value="P-loop containing nucleotide triphosphate hydrolases"/>
    <property type="match status" value="2"/>
</dbReference>
<feature type="domain" description="ABC transporter" evidence="10">
    <location>
        <begin position="720"/>
        <end position="971"/>
    </location>
</feature>
<dbReference type="EMBL" id="CP017556">
    <property type="protein sequence ID" value="AOW04656.1"/>
    <property type="molecule type" value="Genomic_DNA"/>
</dbReference>
<keyword evidence="2" id="KW-0813">Transport</keyword>
<dbReference type="Pfam" id="PF19055">
    <property type="entry name" value="ABC2_membrane_7"/>
    <property type="match status" value="2"/>
</dbReference>
<dbReference type="InterPro" id="IPR013525">
    <property type="entry name" value="ABC2_TM"/>
</dbReference>
<feature type="transmembrane region" description="Helical" evidence="9">
    <location>
        <begin position="1095"/>
        <end position="1117"/>
    </location>
</feature>
<dbReference type="RefSeq" id="XP_503291.2">
    <property type="nucleotide sequence ID" value="XM_503291.2"/>
</dbReference>
<keyword evidence="7 9" id="KW-0472">Membrane</keyword>
<feature type="domain" description="ABC transporter" evidence="10">
    <location>
        <begin position="83"/>
        <end position="321"/>
    </location>
</feature>
<evidence type="ECO:0000256" key="4">
    <source>
        <dbReference type="ARBA" id="ARBA00022741"/>
    </source>
</evidence>
<feature type="transmembrane region" description="Helical" evidence="9">
    <location>
        <begin position="1137"/>
        <end position="1161"/>
    </location>
</feature>
<reference evidence="11 12" key="1">
    <citation type="journal article" date="2016" name="PLoS ONE">
        <title>Sequence Assembly of Yarrowia lipolytica Strain W29/CLIB89 Shows Transposable Element Diversity.</title>
        <authorList>
            <person name="Magnan C."/>
            <person name="Yu J."/>
            <person name="Chang I."/>
            <person name="Jahn E."/>
            <person name="Kanomata Y."/>
            <person name="Wu J."/>
            <person name="Zeller M."/>
            <person name="Oakes M."/>
            <person name="Baldi P."/>
            <person name="Sandmeyer S."/>
        </authorList>
    </citation>
    <scope>NUCLEOTIDE SEQUENCE [LARGE SCALE GENOMIC DNA]</scope>
    <source>
        <strain evidence="12">CLIB89(W29)</strain>
    </source>
</reference>
<dbReference type="SMART" id="SM00382">
    <property type="entry name" value="AAA"/>
    <property type="match status" value="2"/>
</dbReference>
<gene>
    <name evidence="11" type="ORF">YALI1_D34149g</name>
</gene>
<feature type="transmembrane region" description="Helical" evidence="9">
    <location>
        <begin position="513"/>
        <end position="529"/>
    </location>
</feature>
<name>A0A1D8NG93_YARLL</name>
<feature type="transmembrane region" description="Helical" evidence="9">
    <location>
        <begin position="421"/>
        <end position="442"/>
    </location>
</feature>